<dbReference type="Pfam" id="PF07228">
    <property type="entry name" value="SpoIIE"/>
    <property type="match status" value="1"/>
</dbReference>
<reference evidence="4" key="1">
    <citation type="journal article" date="2019" name="Int. J. Syst. Evol. Microbiol.">
        <title>The Global Catalogue of Microorganisms (GCM) 10K type strain sequencing project: providing services to taxonomists for standard genome sequencing and annotation.</title>
        <authorList>
            <consortium name="The Broad Institute Genomics Platform"/>
            <consortium name="The Broad Institute Genome Sequencing Center for Infectious Disease"/>
            <person name="Wu L."/>
            <person name="Ma J."/>
        </authorList>
    </citation>
    <scope>NUCLEOTIDE SEQUENCE [LARGE SCALE GENOMIC DNA]</scope>
    <source>
        <strain evidence="4">CGMCC 4.7323</strain>
    </source>
</reference>
<evidence type="ECO:0000313" key="3">
    <source>
        <dbReference type="EMBL" id="GGN49493.1"/>
    </source>
</evidence>
<sequence length="711" mass="77029">MATLRRLIEEMRASTAIVYVPSPDGRELIAALVVGGPVSVFTVAENIAVQSTNYTAAKAYRGGQQFFESSPIKRSPQVTMPFPYTVISTPLSDDNENTLGVLTGIWEPPLENAPDLSAAQRHCAELGDALSRLLKASQGGGKASHGGDLAELSHNPLFLTPAHEESFSVDITFVYNIHKLASALVEAKRMRDVVEVANERIMKPLQAQQMAVCVEEQGWLRLVGCSGYSGELIDEISRTLAADGSAEARIFRYDRAVFLESDEQLAKNPVGGFSDGRGACIVLPLAGMAHQKGVLLLTFARPRHFRAEERAALVTMASLFSQALERARLSDGEHAMARELQQALLPHALPHLEQLECAARYLSASESGDVGGDWYDVLTLPDGNVGLVIGDVEGHSSSAAAVMGQICSGVRAYSAEGHRPTDLLRRMNRLLTDLKPGLLATCCCVWLDLATGIAEISSAGHPMPVLRRPDGVIAVPAPDVGLPLGVDPDANYKSVEVTLAPETVLALYTDGLVCSHTLDVDTGTRRLLGSMAAANGRSLEGLADRLLRITTDTAVRDDDTALLLARYEGNMQEVPSRVSRLYVQRHDLRGVREVRQFIQDILEQWGLGAIAYETELLATELVTNGLVHADSDVDVRLRRYPDRIRVDVRDSSTRPPVPAPITVDPEIDSFSENGRGLVIVEELAAAWGTAPYGRGKSVWFEMAGFAEAWSR</sequence>
<dbReference type="Gene3D" id="3.30.450.40">
    <property type="match status" value="1"/>
</dbReference>
<dbReference type="InterPro" id="IPR001932">
    <property type="entry name" value="PPM-type_phosphatase-like_dom"/>
</dbReference>
<dbReference type="InterPro" id="IPR036890">
    <property type="entry name" value="HATPase_C_sf"/>
</dbReference>
<dbReference type="InterPro" id="IPR036457">
    <property type="entry name" value="PPM-type-like_dom_sf"/>
</dbReference>
<organism evidence="3 4">
    <name type="scientific">Streptomyces kronopolitis</name>
    <dbReference type="NCBI Taxonomy" id="1612435"/>
    <lineage>
        <taxon>Bacteria</taxon>
        <taxon>Bacillati</taxon>
        <taxon>Actinomycetota</taxon>
        <taxon>Actinomycetes</taxon>
        <taxon>Kitasatosporales</taxon>
        <taxon>Streptomycetaceae</taxon>
        <taxon>Streptomyces</taxon>
    </lineage>
</organism>
<dbReference type="Gene3D" id="3.60.40.10">
    <property type="entry name" value="PPM-type phosphatase domain"/>
    <property type="match status" value="1"/>
</dbReference>
<name>A0ABQ2JK41_9ACTN</name>
<dbReference type="RefSeq" id="WP_189099538.1">
    <property type="nucleotide sequence ID" value="NZ_BMND01000015.1"/>
</dbReference>
<feature type="domain" description="PPM-type phosphatase" evidence="2">
    <location>
        <begin position="352"/>
        <end position="566"/>
    </location>
</feature>
<evidence type="ECO:0000313" key="4">
    <source>
        <dbReference type="Proteomes" id="UP000600080"/>
    </source>
</evidence>
<dbReference type="SUPFAM" id="SSF55781">
    <property type="entry name" value="GAF domain-like"/>
    <property type="match status" value="1"/>
</dbReference>
<protein>
    <recommendedName>
        <fullName evidence="2">PPM-type phosphatase domain-containing protein</fullName>
    </recommendedName>
</protein>
<comment type="caution">
    <text evidence="3">The sequence shown here is derived from an EMBL/GenBank/DDBJ whole genome shotgun (WGS) entry which is preliminary data.</text>
</comment>
<accession>A0ABQ2JK41</accession>
<proteinExistence type="predicted"/>
<dbReference type="GeneID" id="301549501"/>
<evidence type="ECO:0000256" key="1">
    <source>
        <dbReference type="ARBA" id="ARBA00022801"/>
    </source>
</evidence>
<dbReference type="PANTHER" id="PTHR43156:SF2">
    <property type="entry name" value="STAGE II SPORULATION PROTEIN E"/>
    <property type="match status" value="1"/>
</dbReference>
<gene>
    <name evidence="3" type="ORF">GCM10012285_37700</name>
</gene>
<dbReference type="SUPFAM" id="SSF55874">
    <property type="entry name" value="ATPase domain of HSP90 chaperone/DNA topoisomerase II/histidine kinase"/>
    <property type="match status" value="1"/>
</dbReference>
<dbReference type="Pfam" id="PF13581">
    <property type="entry name" value="HATPase_c_2"/>
    <property type="match status" value="1"/>
</dbReference>
<keyword evidence="1" id="KW-0378">Hydrolase</keyword>
<dbReference type="Gene3D" id="3.30.565.10">
    <property type="entry name" value="Histidine kinase-like ATPase, C-terminal domain"/>
    <property type="match status" value="1"/>
</dbReference>
<dbReference type="CDD" id="cd16936">
    <property type="entry name" value="HATPase_RsbW-like"/>
    <property type="match status" value="1"/>
</dbReference>
<dbReference type="InterPro" id="IPR029016">
    <property type="entry name" value="GAF-like_dom_sf"/>
</dbReference>
<dbReference type="PANTHER" id="PTHR43156">
    <property type="entry name" value="STAGE II SPORULATION PROTEIN E-RELATED"/>
    <property type="match status" value="1"/>
</dbReference>
<dbReference type="InterPro" id="IPR003594">
    <property type="entry name" value="HATPase_dom"/>
</dbReference>
<keyword evidence="4" id="KW-1185">Reference proteome</keyword>
<dbReference type="EMBL" id="BMND01000015">
    <property type="protein sequence ID" value="GGN49493.1"/>
    <property type="molecule type" value="Genomic_DNA"/>
</dbReference>
<evidence type="ECO:0000259" key="2">
    <source>
        <dbReference type="SMART" id="SM00331"/>
    </source>
</evidence>
<dbReference type="Proteomes" id="UP000600080">
    <property type="component" value="Unassembled WGS sequence"/>
</dbReference>
<dbReference type="InterPro" id="IPR052016">
    <property type="entry name" value="Bact_Sigma-Reg"/>
</dbReference>
<dbReference type="SUPFAM" id="SSF81606">
    <property type="entry name" value="PP2C-like"/>
    <property type="match status" value="1"/>
</dbReference>
<dbReference type="SMART" id="SM00331">
    <property type="entry name" value="PP2C_SIG"/>
    <property type="match status" value="1"/>
</dbReference>